<keyword evidence="2" id="KW-1185">Reference proteome</keyword>
<evidence type="ECO:0000313" key="1">
    <source>
        <dbReference type="EMBL" id="MFC3514331.1"/>
    </source>
</evidence>
<protein>
    <submittedName>
        <fullName evidence="1">DUF6461 domain-containing protein</fullName>
    </submittedName>
</protein>
<proteinExistence type="predicted"/>
<reference evidence="2" key="1">
    <citation type="journal article" date="2019" name="Int. J. Syst. Evol. Microbiol.">
        <title>The Global Catalogue of Microorganisms (GCM) 10K type strain sequencing project: providing services to taxonomists for standard genome sequencing and annotation.</title>
        <authorList>
            <consortium name="The Broad Institute Genomics Platform"/>
            <consortium name="The Broad Institute Genome Sequencing Center for Infectious Disease"/>
            <person name="Wu L."/>
            <person name="Ma J."/>
        </authorList>
    </citation>
    <scope>NUCLEOTIDE SEQUENCE [LARGE SCALE GENOMIC DNA]</scope>
    <source>
        <strain evidence="2">CGMCC 4.7682</strain>
    </source>
</reference>
<sequence>MNETSPVDARYRLDPDWTWLATPAGVVLDGGALTFVRGMAPAEVFRTFDLDPDSARVMTAAQALADPVLSTAGFFEGPQWIRVAESGEWAVVVEYIQQKTHVDGIAGDLARNTDVVFIAANEDDPAVVSYLSHGDLVFTFTCGGGYDSRGGTHPHLFDDEMIDSGLIDFASDATIADSSIALMAILGRHLGLTVTPETVTGPLPTAYRRDRYAPLRPGGKLR</sequence>
<dbReference type="Pfam" id="PF20062">
    <property type="entry name" value="DUF6461"/>
    <property type="match status" value="1"/>
</dbReference>
<dbReference type="InterPro" id="IPR045592">
    <property type="entry name" value="DUF6461"/>
</dbReference>
<dbReference type="Proteomes" id="UP001595764">
    <property type="component" value="Unassembled WGS sequence"/>
</dbReference>
<gene>
    <name evidence="1" type="ORF">ACFORO_29470</name>
</gene>
<dbReference type="EMBL" id="JBHRWI010000039">
    <property type="protein sequence ID" value="MFC3514331.1"/>
    <property type="molecule type" value="Genomic_DNA"/>
</dbReference>
<organism evidence="1 2">
    <name type="scientific">Amycolatopsis halotolerans</name>
    <dbReference type="NCBI Taxonomy" id="330083"/>
    <lineage>
        <taxon>Bacteria</taxon>
        <taxon>Bacillati</taxon>
        <taxon>Actinomycetota</taxon>
        <taxon>Actinomycetes</taxon>
        <taxon>Pseudonocardiales</taxon>
        <taxon>Pseudonocardiaceae</taxon>
        <taxon>Amycolatopsis</taxon>
    </lineage>
</organism>
<accession>A0ABV7QMR5</accession>
<name>A0ABV7QMR5_9PSEU</name>
<comment type="caution">
    <text evidence="1">The sequence shown here is derived from an EMBL/GenBank/DDBJ whole genome shotgun (WGS) entry which is preliminary data.</text>
</comment>
<evidence type="ECO:0000313" key="2">
    <source>
        <dbReference type="Proteomes" id="UP001595764"/>
    </source>
</evidence>
<dbReference type="RefSeq" id="WP_377872276.1">
    <property type="nucleotide sequence ID" value="NZ_JBHMAY010000037.1"/>
</dbReference>